<proteinExistence type="inferred from homology"/>
<keyword evidence="19" id="KW-1185">Reference proteome</keyword>
<dbReference type="InterPro" id="IPR049326">
    <property type="entry name" value="Rhodopsin_dom_fungi"/>
</dbReference>
<evidence type="ECO:0000313" key="18">
    <source>
        <dbReference type="EMBL" id="KAK8015758.1"/>
    </source>
</evidence>
<protein>
    <recommendedName>
        <fullName evidence="20">Extracellular membrane protein CFEM domain-containing protein</fullName>
    </recommendedName>
</protein>
<evidence type="ECO:0000256" key="9">
    <source>
        <dbReference type="ARBA" id="ARBA00022989"/>
    </source>
</evidence>
<evidence type="ECO:0000256" key="6">
    <source>
        <dbReference type="ARBA" id="ARBA00022622"/>
    </source>
</evidence>
<dbReference type="Pfam" id="PF05730">
    <property type="entry name" value="CFEM"/>
    <property type="match status" value="1"/>
</dbReference>
<dbReference type="EMBL" id="JAQQWI010000012">
    <property type="protein sequence ID" value="KAK8015758.1"/>
    <property type="molecule type" value="Genomic_DNA"/>
</dbReference>
<dbReference type="Proteomes" id="UP001396898">
    <property type="component" value="Unassembled WGS sequence"/>
</dbReference>
<keyword evidence="9 14" id="KW-1133">Transmembrane helix</keyword>
<gene>
    <name evidence="18" type="ORF">PG991_008646</name>
</gene>
<feature type="signal peptide" evidence="15">
    <location>
        <begin position="1"/>
        <end position="27"/>
    </location>
</feature>
<comment type="subcellular location">
    <subcellularLocation>
        <location evidence="2">Membrane</location>
        <topology evidence="2">Lipid-anchor</topology>
        <topology evidence="2">GPI-anchor</topology>
    </subcellularLocation>
    <subcellularLocation>
        <location evidence="1">Membrane</location>
        <topology evidence="1">Multi-pass membrane protein</topology>
    </subcellularLocation>
    <subcellularLocation>
        <location evidence="3">Secreted</location>
    </subcellularLocation>
</comment>
<evidence type="ECO:0000256" key="10">
    <source>
        <dbReference type="ARBA" id="ARBA00023136"/>
    </source>
</evidence>
<evidence type="ECO:0008006" key="20">
    <source>
        <dbReference type="Google" id="ProtNLM"/>
    </source>
</evidence>
<keyword evidence="6" id="KW-0325">Glycoprotein</keyword>
<evidence type="ECO:0000256" key="3">
    <source>
        <dbReference type="ARBA" id="ARBA00004613"/>
    </source>
</evidence>
<dbReference type="InterPro" id="IPR008427">
    <property type="entry name" value="Extracellular_membr_CFEM_dom"/>
</dbReference>
<feature type="domain" description="Rhodopsin" evidence="17">
    <location>
        <begin position="136"/>
        <end position="400"/>
    </location>
</feature>
<keyword evidence="6" id="KW-0336">GPI-anchor</keyword>
<evidence type="ECO:0000256" key="5">
    <source>
        <dbReference type="ARBA" id="ARBA00022525"/>
    </source>
</evidence>
<evidence type="ECO:0000256" key="15">
    <source>
        <dbReference type="SAM" id="SignalP"/>
    </source>
</evidence>
<evidence type="ECO:0000259" key="17">
    <source>
        <dbReference type="Pfam" id="PF20684"/>
    </source>
</evidence>
<evidence type="ECO:0000256" key="14">
    <source>
        <dbReference type="SAM" id="Phobius"/>
    </source>
</evidence>
<feature type="transmembrane region" description="Helical" evidence="14">
    <location>
        <begin position="187"/>
        <end position="209"/>
    </location>
</feature>
<dbReference type="PANTHER" id="PTHR33048">
    <property type="entry name" value="PTH11-LIKE INTEGRAL MEMBRANE PROTEIN (AFU_ORTHOLOGUE AFUA_5G11245)"/>
    <property type="match status" value="1"/>
</dbReference>
<feature type="transmembrane region" description="Helical" evidence="14">
    <location>
        <begin position="306"/>
        <end position="328"/>
    </location>
</feature>
<feature type="transmembrane region" description="Helical" evidence="14">
    <location>
        <begin position="121"/>
        <end position="140"/>
    </location>
</feature>
<keyword evidence="12" id="KW-0449">Lipoprotein</keyword>
<accession>A0ABR1RLD3</accession>
<keyword evidence="5" id="KW-0964">Secreted</keyword>
<reference evidence="18 19" key="1">
    <citation type="submission" date="2023-01" db="EMBL/GenBank/DDBJ databases">
        <title>Analysis of 21 Apiospora genomes using comparative genomics revels a genus with tremendous synthesis potential of carbohydrate active enzymes and secondary metabolites.</title>
        <authorList>
            <person name="Sorensen T."/>
        </authorList>
    </citation>
    <scope>NUCLEOTIDE SEQUENCE [LARGE SCALE GENOMIC DNA]</scope>
    <source>
        <strain evidence="18 19">CBS 20057</strain>
    </source>
</reference>
<dbReference type="PANTHER" id="PTHR33048:SF47">
    <property type="entry name" value="INTEGRAL MEMBRANE PROTEIN-RELATED"/>
    <property type="match status" value="1"/>
</dbReference>
<evidence type="ECO:0000256" key="1">
    <source>
        <dbReference type="ARBA" id="ARBA00004141"/>
    </source>
</evidence>
<feature type="chain" id="PRO_5045563217" description="Extracellular membrane protein CFEM domain-containing protein" evidence="15">
    <location>
        <begin position="28"/>
        <end position="508"/>
    </location>
</feature>
<evidence type="ECO:0000313" key="19">
    <source>
        <dbReference type="Proteomes" id="UP001396898"/>
    </source>
</evidence>
<evidence type="ECO:0000256" key="12">
    <source>
        <dbReference type="ARBA" id="ARBA00023288"/>
    </source>
</evidence>
<comment type="similarity">
    <text evidence="4">Belongs to the RBT5 family.</text>
</comment>
<dbReference type="InterPro" id="IPR052337">
    <property type="entry name" value="SAT4-like"/>
</dbReference>
<name>A0ABR1RLD3_9PEZI</name>
<evidence type="ECO:0000256" key="8">
    <source>
        <dbReference type="ARBA" id="ARBA00022729"/>
    </source>
</evidence>
<keyword evidence="11" id="KW-1015">Disulfide bond</keyword>
<keyword evidence="7 14" id="KW-0812">Transmembrane</keyword>
<organism evidence="18 19">
    <name type="scientific">Apiospora marii</name>
    <dbReference type="NCBI Taxonomy" id="335849"/>
    <lineage>
        <taxon>Eukaryota</taxon>
        <taxon>Fungi</taxon>
        <taxon>Dikarya</taxon>
        <taxon>Ascomycota</taxon>
        <taxon>Pezizomycotina</taxon>
        <taxon>Sordariomycetes</taxon>
        <taxon>Xylariomycetidae</taxon>
        <taxon>Amphisphaeriales</taxon>
        <taxon>Apiosporaceae</taxon>
        <taxon>Apiospora</taxon>
    </lineage>
</organism>
<dbReference type="Pfam" id="PF20684">
    <property type="entry name" value="Fung_rhodopsin"/>
    <property type="match status" value="1"/>
</dbReference>
<sequence length="508" mass="56716">MSSWRLRPLLTLTMTMTTMMMVPAAEAQVDSEAWLAPQLIVDIAGNEKRPCMVASLGTGKCPFTGIKTFSDCFCTNHVLSLDIAVCVERSCSLEDSITASEVRQQLCASHPKESRVLQVKIISSIAITLTFPVVIARLVARYTISGKLFGDDIVIVLASVGIPLIPFPFQCKHLFPRKLTTDEQNQILAITADALILSTGFLGFGLHLWDVDPTNAPTLLQIVFAGQIVYVLVKTLAKVAILCLIRQIFAQVEWIQHVVKGGFVFYFCSGVAFTTVVVLQCLPVQANWVPSLRPQSKCLDIQAVGYIAGALTIAEDIFMIVLPLPHLLRMQMSSRKKISAALLFGFAFIATVTSIVRLKYLVEYGTSLDLTWNNVEVGMWSMIEVHLNIICASLPALWHWFWNLAGAVWKMLLDRDAEAIISSNKLTKRVIQHASRKDRSSSYYQLQDPEENRMMHEMLFTPIPPLTHTKPAVGGDPGGEMNLNRIEQEGYYNVFAWKPPYQKAHRSW</sequence>
<feature type="transmembrane region" description="Helical" evidence="14">
    <location>
        <begin position="340"/>
        <end position="360"/>
    </location>
</feature>
<feature type="transmembrane region" description="Helical" evidence="14">
    <location>
        <begin position="380"/>
        <end position="402"/>
    </location>
</feature>
<evidence type="ECO:0000256" key="7">
    <source>
        <dbReference type="ARBA" id="ARBA00022692"/>
    </source>
</evidence>
<keyword evidence="10 14" id="KW-0472">Membrane</keyword>
<feature type="transmembrane region" description="Helical" evidence="14">
    <location>
        <begin position="221"/>
        <end position="244"/>
    </location>
</feature>
<evidence type="ECO:0000256" key="13">
    <source>
        <dbReference type="ARBA" id="ARBA00038359"/>
    </source>
</evidence>
<feature type="transmembrane region" description="Helical" evidence="14">
    <location>
        <begin position="264"/>
        <end position="286"/>
    </location>
</feature>
<evidence type="ECO:0000256" key="4">
    <source>
        <dbReference type="ARBA" id="ARBA00010031"/>
    </source>
</evidence>
<evidence type="ECO:0000256" key="11">
    <source>
        <dbReference type="ARBA" id="ARBA00023157"/>
    </source>
</evidence>
<keyword evidence="8 15" id="KW-0732">Signal</keyword>
<comment type="similarity">
    <text evidence="13">Belongs to the SAT4 family.</text>
</comment>
<evidence type="ECO:0000256" key="2">
    <source>
        <dbReference type="ARBA" id="ARBA00004589"/>
    </source>
</evidence>
<feature type="domain" description="CFEM" evidence="16">
    <location>
        <begin position="50"/>
        <end position="108"/>
    </location>
</feature>
<evidence type="ECO:0000259" key="16">
    <source>
        <dbReference type="Pfam" id="PF05730"/>
    </source>
</evidence>
<comment type="caution">
    <text evidence="18">The sequence shown here is derived from an EMBL/GenBank/DDBJ whole genome shotgun (WGS) entry which is preliminary data.</text>
</comment>